<dbReference type="EMBL" id="NPIB01000002">
    <property type="protein sequence ID" value="PLC59203.1"/>
    <property type="molecule type" value="Genomic_DNA"/>
</dbReference>
<dbReference type="GO" id="GO:0003677">
    <property type="term" value="F:DNA binding"/>
    <property type="evidence" value="ECO:0007669"/>
    <property type="project" value="InterPro"/>
</dbReference>
<dbReference type="InterPro" id="IPR018330">
    <property type="entry name" value="RecT_fam"/>
</dbReference>
<accession>A0A2N4UW22</accession>
<proteinExistence type="predicted"/>
<comment type="caution">
    <text evidence="1">The sequence shown here is derived from an EMBL/GenBank/DDBJ whole genome shotgun (WGS) entry which is preliminary data.</text>
</comment>
<organism evidence="1 2">
    <name type="scientific">Photobacterium carnosum</name>
    <dbReference type="NCBI Taxonomy" id="2023717"/>
    <lineage>
        <taxon>Bacteria</taxon>
        <taxon>Pseudomonadati</taxon>
        <taxon>Pseudomonadota</taxon>
        <taxon>Gammaproteobacteria</taxon>
        <taxon>Vibrionales</taxon>
        <taxon>Vibrionaceae</taxon>
        <taxon>Photobacterium</taxon>
    </lineage>
</organism>
<evidence type="ECO:0000313" key="2">
    <source>
        <dbReference type="Proteomes" id="UP000234420"/>
    </source>
</evidence>
<dbReference type="GO" id="GO:0006259">
    <property type="term" value="P:DNA metabolic process"/>
    <property type="evidence" value="ECO:0007669"/>
    <property type="project" value="InterPro"/>
</dbReference>
<evidence type="ECO:0000313" key="1">
    <source>
        <dbReference type="EMBL" id="PLC59203.1"/>
    </source>
</evidence>
<keyword evidence="2" id="KW-1185">Reference proteome</keyword>
<dbReference type="GeneID" id="69965848"/>
<name>A0A2N4UW22_9GAMM</name>
<reference evidence="1 2" key="1">
    <citation type="journal article" date="2018" name="Syst. Appl. Microbiol.">
        <title>Photobacterium carnosum sp. nov., isolated from spoiled modified atmosphere packaged poultry meat.</title>
        <authorList>
            <person name="Hilgarth M."/>
            <person name="Fuertes S."/>
            <person name="Ehrmann M."/>
            <person name="Vogel R.F."/>
        </authorList>
    </citation>
    <scope>NUCLEOTIDE SEQUENCE [LARGE SCALE GENOMIC DNA]</scope>
    <source>
        <strain evidence="1 2">TMW 2.2021</strain>
    </source>
</reference>
<dbReference type="AlphaFoldDB" id="A0A2N4UW22"/>
<gene>
    <name evidence="1" type="ORF">CIK00_02765</name>
</gene>
<protein>
    <submittedName>
        <fullName evidence="1">Uncharacterized protein</fullName>
    </submittedName>
</protein>
<dbReference type="Proteomes" id="UP000234420">
    <property type="component" value="Unassembled WGS sequence"/>
</dbReference>
<dbReference type="RefSeq" id="WP_101767406.1">
    <property type="nucleotide sequence ID" value="NZ_BPPU01000003.1"/>
</dbReference>
<dbReference type="Pfam" id="PF03837">
    <property type="entry name" value="RecT"/>
    <property type="match status" value="1"/>
</dbReference>
<sequence>MAHTEIQSLINGFIEPLRKEQCYTNEKTLAHELFELEKALTKSVAKGSLLHKATENSLFKCVVNTAKLKLSLRASLNEVKIVGINDRITNSVEAKLMVSATGMARALNRSNAGFTIEALKIVFSDEEVSWNGCTEESILAERYTLPTSQLKGSVMGSVAVIASENTKMVITVTAEEILELARLNGMTGNQINTEFFLVHTLKRVLKNLVTNNESVQLLAEIAGELDEFLFQNKNSSKYSSKYFKTESIDQSRQHIIDNQ</sequence>